<comment type="caution">
    <text evidence="1">The sequence shown here is derived from an EMBL/GenBank/DDBJ whole genome shotgun (WGS) entry which is preliminary data.</text>
</comment>
<reference evidence="2" key="1">
    <citation type="journal article" date="2019" name="Int. J. Syst. Evol. Microbiol.">
        <title>The Global Catalogue of Microorganisms (GCM) 10K type strain sequencing project: providing services to taxonomists for standard genome sequencing and annotation.</title>
        <authorList>
            <consortium name="The Broad Institute Genomics Platform"/>
            <consortium name="The Broad Institute Genome Sequencing Center for Infectious Disease"/>
            <person name="Wu L."/>
            <person name="Ma J."/>
        </authorList>
    </citation>
    <scope>NUCLEOTIDE SEQUENCE [LARGE SCALE GENOMIC DNA]</scope>
    <source>
        <strain evidence="2">CGMCC 1.7030</strain>
    </source>
</reference>
<name>A0ABW0BXW2_9BACT</name>
<sequence length="153" mass="17012">MQILFLYCNDFYCQINCKKMRELIKESIVDLKRADGFIYVTAEGKKIDLHEAAARGIAVTPVNPKDEVIKKLEAAGLFLTDSKFLSDLNDLISALSGSAAAKSGGKRRSFSDSEKNKIVEEWKKVEAAGKKTKAAFAREIGVGYQTFINWLRG</sequence>
<organism evidence="1 2">
    <name type="scientific">Algoriphagus aquatilis</name>
    <dbReference type="NCBI Taxonomy" id="490186"/>
    <lineage>
        <taxon>Bacteria</taxon>
        <taxon>Pseudomonadati</taxon>
        <taxon>Bacteroidota</taxon>
        <taxon>Cytophagia</taxon>
        <taxon>Cytophagales</taxon>
        <taxon>Cyclobacteriaceae</taxon>
        <taxon>Algoriphagus</taxon>
    </lineage>
</organism>
<accession>A0ABW0BXW2</accession>
<evidence type="ECO:0000313" key="1">
    <source>
        <dbReference type="EMBL" id="MFC5192803.1"/>
    </source>
</evidence>
<dbReference type="Proteomes" id="UP001596163">
    <property type="component" value="Unassembled WGS sequence"/>
</dbReference>
<keyword evidence="2" id="KW-1185">Reference proteome</keyword>
<protein>
    <recommendedName>
        <fullName evidence="3">HTH psq-type domain-containing protein</fullName>
    </recommendedName>
</protein>
<evidence type="ECO:0008006" key="3">
    <source>
        <dbReference type="Google" id="ProtNLM"/>
    </source>
</evidence>
<gene>
    <name evidence="1" type="ORF">ACFPIK_13585</name>
</gene>
<dbReference type="RefSeq" id="WP_377916171.1">
    <property type="nucleotide sequence ID" value="NZ_JBHSKS010000011.1"/>
</dbReference>
<dbReference type="EMBL" id="JBHSKS010000011">
    <property type="protein sequence ID" value="MFC5192803.1"/>
    <property type="molecule type" value="Genomic_DNA"/>
</dbReference>
<evidence type="ECO:0000313" key="2">
    <source>
        <dbReference type="Proteomes" id="UP001596163"/>
    </source>
</evidence>
<proteinExistence type="predicted"/>